<dbReference type="EMBL" id="JACVVK020000002">
    <property type="protein sequence ID" value="KAK7508380.1"/>
    <property type="molecule type" value="Genomic_DNA"/>
</dbReference>
<proteinExistence type="predicted"/>
<accession>A0ABD0MAB7</accession>
<sequence length="101" mass="11008">MPPRPPASTCGLYLCMLFKAFGPEIEKRVFHTSYWSDRWASLSGGQIDKEENTSLHPPQASPDGRRFGDSLTSLTASGQTSASSVCACLCFQHSLLGKEQV</sequence>
<reference evidence="2 3" key="1">
    <citation type="journal article" date="2023" name="Sci. Data">
        <title>Genome assembly of the Korean intertidal mud-creeper Batillaria attramentaria.</title>
        <authorList>
            <person name="Patra A.K."/>
            <person name="Ho P.T."/>
            <person name="Jun S."/>
            <person name="Lee S.J."/>
            <person name="Kim Y."/>
            <person name="Won Y.J."/>
        </authorList>
    </citation>
    <scope>NUCLEOTIDE SEQUENCE [LARGE SCALE GENOMIC DNA]</scope>
    <source>
        <strain evidence="2">Wonlab-2016</strain>
    </source>
</reference>
<evidence type="ECO:0008006" key="4">
    <source>
        <dbReference type="Google" id="ProtNLM"/>
    </source>
</evidence>
<evidence type="ECO:0000256" key="1">
    <source>
        <dbReference type="SAM" id="MobiDB-lite"/>
    </source>
</evidence>
<comment type="caution">
    <text evidence="2">The sequence shown here is derived from an EMBL/GenBank/DDBJ whole genome shotgun (WGS) entry which is preliminary data.</text>
</comment>
<protein>
    <recommendedName>
        <fullName evidence="4">Secreted protein</fullName>
    </recommendedName>
</protein>
<dbReference type="Proteomes" id="UP001519460">
    <property type="component" value="Unassembled WGS sequence"/>
</dbReference>
<organism evidence="2 3">
    <name type="scientific">Batillaria attramentaria</name>
    <dbReference type="NCBI Taxonomy" id="370345"/>
    <lineage>
        <taxon>Eukaryota</taxon>
        <taxon>Metazoa</taxon>
        <taxon>Spiralia</taxon>
        <taxon>Lophotrochozoa</taxon>
        <taxon>Mollusca</taxon>
        <taxon>Gastropoda</taxon>
        <taxon>Caenogastropoda</taxon>
        <taxon>Sorbeoconcha</taxon>
        <taxon>Cerithioidea</taxon>
        <taxon>Batillariidae</taxon>
        <taxon>Batillaria</taxon>
    </lineage>
</organism>
<evidence type="ECO:0000313" key="3">
    <source>
        <dbReference type="Proteomes" id="UP001519460"/>
    </source>
</evidence>
<gene>
    <name evidence="2" type="ORF">BaRGS_00000619</name>
</gene>
<evidence type="ECO:0000313" key="2">
    <source>
        <dbReference type="EMBL" id="KAK7508380.1"/>
    </source>
</evidence>
<keyword evidence="3" id="KW-1185">Reference proteome</keyword>
<name>A0ABD0MAB7_9CAEN</name>
<feature type="region of interest" description="Disordered" evidence="1">
    <location>
        <begin position="46"/>
        <end position="72"/>
    </location>
</feature>
<dbReference type="AlphaFoldDB" id="A0ABD0MAB7"/>